<evidence type="ECO:0000313" key="2">
    <source>
        <dbReference type="EMBL" id="GAG51733.1"/>
    </source>
</evidence>
<proteinExistence type="predicted"/>
<evidence type="ECO:0000256" key="1">
    <source>
        <dbReference type="SAM" id="MobiDB-lite"/>
    </source>
</evidence>
<gene>
    <name evidence="2" type="ORF">S01H1_82741</name>
</gene>
<dbReference type="AlphaFoldDB" id="X0YTR0"/>
<dbReference type="EMBL" id="BARS01056124">
    <property type="protein sequence ID" value="GAG51733.1"/>
    <property type="molecule type" value="Genomic_DNA"/>
</dbReference>
<accession>X0YTR0</accession>
<protein>
    <submittedName>
        <fullName evidence="2">Uncharacterized protein</fullName>
    </submittedName>
</protein>
<comment type="caution">
    <text evidence="2">The sequence shown here is derived from an EMBL/GenBank/DDBJ whole genome shotgun (WGS) entry which is preliminary data.</text>
</comment>
<sequence>MTESGGGAFHMVESPAQSGNARNAGATGPLPDGRVSDHGRISAKTRPLPAYLVFVPTWQLKSGPPGYKILMGVPRSAQGGRAACLG</sequence>
<feature type="region of interest" description="Disordered" evidence="1">
    <location>
        <begin position="1"/>
        <end position="42"/>
    </location>
</feature>
<reference evidence="2" key="1">
    <citation type="journal article" date="2014" name="Front. Microbiol.">
        <title>High frequency of phylogenetically diverse reductive dehalogenase-homologous genes in deep subseafloor sedimentary metagenomes.</title>
        <authorList>
            <person name="Kawai M."/>
            <person name="Futagami T."/>
            <person name="Toyoda A."/>
            <person name="Takaki Y."/>
            <person name="Nishi S."/>
            <person name="Hori S."/>
            <person name="Arai W."/>
            <person name="Tsubouchi T."/>
            <person name="Morono Y."/>
            <person name="Uchiyama I."/>
            <person name="Ito T."/>
            <person name="Fujiyama A."/>
            <person name="Inagaki F."/>
            <person name="Takami H."/>
        </authorList>
    </citation>
    <scope>NUCLEOTIDE SEQUENCE</scope>
    <source>
        <strain evidence="2">Expedition CK06-06</strain>
    </source>
</reference>
<name>X0YTR0_9ZZZZ</name>
<organism evidence="2">
    <name type="scientific">marine sediment metagenome</name>
    <dbReference type="NCBI Taxonomy" id="412755"/>
    <lineage>
        <taxon>unclassified sequences</taxon>
        <taxon>metagenomes</taxon>
        <taxon>ecological metagenomes</taxon>
    </lineage>
</organism>